<evidence type="ECO:0000256" key="4">
    <source>
        <dbReference type="ARBA" id="ARBA00022801"/>
    </source>
</evidence>
<keyword evidence="4 9" id="KW-0378">Hydrolase</keyword>
<dbReference type="Gene3D" id="3.30.379.10">
    <property type="entry name" value="Chitobiase/beta-hexosaminidase domain 2-like"/>
    <property type="match status" value="1"/>
</dbReference>
<proteinExistence type="inferred from homology"/>
<keyword evidence="5" id="KW-0326">Glycosidase</keyword>
<dbReference type="GO" id="GO:0005975">
    <property type="term" value="P:carbohydrate metabolic process"/>
    <property type="evidence" value="ECO:0007669"/>
    <property type="project" value="InterPro"/>
</dbReference>
<dbReference type="RefSeq" id="WP_143184522.1">
    <property type="nucleotide sequence ID" value="NZ_FQYR01000005.1"/>
</dbReference>
<evidence type="ECO:0000256" key="5">
    <source>
        <dbReference type="ARBA" id="ARBA00023295"/>
    </source>
</evidence>
<feature type="signal peptide" evidence="6">
    <location>
        <begin position="1"/>
        <end position="19"/>
    </location>
</feature>
<keyword evidence="10" id="KW-1185">Reference proteome</keyword>
<evidence type="ECO:0000259" key="8">
    <source>
        <dbReference type="Pfam" id="PF02838"/>
    </source>
</evidence>
<comment type="catalytic activity">
    <reaction evidence="1">
        <text>Hydrolysis of terminal non-reducing N-acetyl-D-hexosamine residues in N-acetyl-beta-D-hexosaminides.</text>
        <dbReference type="EC" id="3.2.1.52"/>
    </reaction>
</comment>
<dbReference type="EMBL" id="FQYR01000005">
    <property type="protein sequence ID" value="SHJ98735.1"/>
    <property type="molecule type" value="Genomic_DNA"/>
</dbReference>
<dbReference type="InParanoid" id="A0A1M6NSY2"/>
<dbReference type="GO" id="GO:0030203">
    <property type="term" value="P:glycosaminoglycan metabolic process"/>
    <property type="evidence" value="ECO:0007669"/>
    <property type="project" value="TreeGrafter"/>
</dbReference>
<dbReference type="SUPFAM" id="SSF51445">
    <property type="entry name" value="(Trans)glycosidases"/>
    <property type="match status" value="1"/>
</dbReference>
<evidence type="ECO:0000256" key="3">
    <source>
        <dbReference type="ARBA" id="ARBA00012663"/>
    </source>
</evidence>
<protein>
    <recommendedName>
        <fullName evidence="3">beta-N-acetylhexosaminidase</fullName>
        <ecNumber evidence="3">3.2.1.52</ecNumber>
    </recommendedName>
</protein>
<dbReference type="PANTHER" id="PTHR22600:SF57">
    <property type="entry name" value="BETA-N-ACETYLHEXOSAMINIDASE"/>
    <property type="match status" value="1"/>
</dbReference>
<gene>
    <name evidence="9" type="ORF">SAMN02745181_2955</name>
</gene>
<evidence type="ECO:0000256" key="1">
    <source>
        <dbReference type="ARBA" id="ARBA00001231"/>
    </source>
</evidence>
<dbReference type="GO" id="GO:0016020">
    <property type="term" value="C:membrane"/>
    <property type="evidence" value="ECO:0007669"/>
    <property type="project" value="TreeGrafter"/>
</dbReference>
<comment type="similarity">
    <text evidence="2">Belongs to the glycosyl hydrolase 20 family.</text>
</comment>
<sequence>MKSLSLILSLFLVTPTLEAQEWAGSPHTLEQLEAAPVSLIPHPVSVSWENGQSFDLPASPTIACHVSAQSASMDLQKALKAFAVSAKPSVNSDADFTITIDPKSVTQPEGYQLKVTSSSCSIIGHDAAGAFYAVQTLRQMLHNQNGKLSLPACEVTDYPAFKIRSFMHDTGRNFQTVESLKEQLDRFAQYKLNHFHWHLTDNPAWRIECKSYPQLNDPQFRRPGRDPEATYSYDQICDVIAYAKERHITIIPELDMPGHSEYFTKAFGFKMGTPESLPILEKLIDEWCLEIPAEDCPHLHLGADEVHIKDPKGFIKRMTDRVRSHKRIPILWKPGLTPADTSTILQPWGDNAYKGDMKAIPNPILDSGAGYLNSGDAQWLPQKYFFWQACGVAAGSERNIGGELCMWPDVRVDDKKNIFRHSPVWPTLLAFSESLWLGRKQEAKQFMNTTPLRGTSAWNYLHEFENRMADHRSRFFANSPFPWVKQTAIQWQVVGPFPHAKDTPWDQSFAPETQPEAEKYETSGKTLNWKPLGGTTPGLPYWHCPVSSTMYMKTYFKVDSDRTVHLRIGFDTPARSQRRSSGIPPQGKWDSNGGMVWINGKEITPPKWNAPNTQRYTYKTWHKPPQEIPFTDEEFYWTTDPVSAELKKGKNLILIRVPYTHKFQSLKATCTPVKRHGSHWVIDESVDISDTP</sequence>
<evidence type="ECO:0000259" key="7">
    <source>
        <dbReference type="Pfam" id="PF00728"/>
    </source>
</evidence>
<dbReference type="PANTHER" id="PTHR22600">
    <property type="entry name" value="BETA-HEXOSAMINIDASE"/>
    <property type="match status" value="1"/>
</dbReference>
<dbReference type="InterPro" id="IPR029018">
    <property type="entry name" value="Hex-like_dom2"/>
</dbReference>
<name>A0A1M6NSY2_9BACT</name>
<dbReference type="PRINTS" id="PR00738">
    <property type="entry name" value="GLHYDRLASE20"/>
</dbReference>
<dbReference type="InterPro" id="IPR015882">
    <property type="entry name" value="HEX_bac_N"/>
</dbReference>
<evidence type="ECO:0000313" key="10">
    <source>
        <dbReference type="Proteomes" id="UP000184510"/>
    </source>
</evidence>
<organism evidence="9 10">
    <name type="scientific">Rubritalea squalenifaciens DSM 18772</name>
    <dbReference type="NCBI Taxonomy" id="1123071"/>
    <lineage>
        <taxon>Bacteria</taxon>
        <taxon>Pseudomonadati</taxon>
        <taxon>Verrucomicrobiota</taxon>
        <taxon>Verrucomicrobiia</taxon>
        <taxon>Verrucomicrobiales</taxon>
        <taxon>Rubritaleaceae</taxon>
        <taxon>Rubritalea</taxon>
    </lineage>
</organism>
<evidence type="ECO:0000256" key="2">
    <source>
        <dbReference type="ARBA" id="ARBA00006285"/>
    </source>
</evidence>
<dbReference type="SUPFAM" id="SSF55545">
    <property type="entry name" value="beta-N-acetylhexosaminidase-like domain"/>
    <property type="match status" value="1"/>
</dbReference>
<reference evidence="9 10" key="1">
    <citation type="submission" date="2016-11" db="EMBL/GenBank/DDBJ databases">
        <authorList>
            <person name="Jaros S."/>
            <person name="Januszkiewicz K."/>
            <person name="Wedrychowicz H."/>
        </authorList>
    </citation>
    <scope>NUCLEOTIDE SEQUENCE [LARGE SCALE GENOMIC DNA]</scope>
    <source>
        <strain evidence="9 10">DSM 18772</strain>
    </source>
</reference>
<dbReference type="EC" id="3.2.1.52" evidence="3"/>
<dbReference type="AlphaFoldDB" id="A0A1M6NSY2"/>
<feature type="domain" description="Beta-hexosaminidase bacterial type N-terminal" evidence="8">
    <location>
        <begin position="38"/>
        <end position="158"/>
    </location>
</feature>
<keyword evidence="6" id="KW-0732">Signal</keyword>
<dbReference type="InterPro" id="IPR017853">
    <property type="entry name" value="GH"/>
</dbReference>
<dbReference type="STRING" id="1123071.SAMN02745181_2955"/>
<dbReference type="Pfam" id="PF00728">
    <property type="entry name" value="Glyco_hydro_20"/>
    <property type="match status" value="1"/>
</dbReference>
<feature type="chain" id="PRO_5009919841" description="beta-N-acetylhexosaminidase" evidence="6">
    <location>
        <begin position="20"/>
        <end position="692"/>
    </location>
</feature>
<dbReference type="GO" id="GO:0004563">
    <property type="term" value="F:beta-N-acetylhexosaminidase activity"/>
    <property type="evidence" value="ECO:0007669"/>
    <property type="project" value="UniProtKB-EC"/>
</dbReference>
<dbReference type="Pfam" id="PF02838">
    <property type="entry name" value="Glyco_hydro_20b"/>
    <property type="match status" value="1"/>
</dbReference>
<dbReference type="OrthoDB" id="197305at2"/>
<evidence type="ECO:0000313" key="9">
    <source>
        <dbReference type="EMBL" id="SHJ98735.1"/>
    </source>
</evidence>
<evidence type="ECO:0000256" key="6">
    <source>
        <dbReference type="SAM" id="SignalP"/>
    </source>
</evidence>
<dbReference type="InterPro" id="IPR025705">
    <property type="entry name" value="Beta_hexosaminidase_sua/sub"/>
</dbReference>
<dbReference type="Proteomes" id="UP000184510">
    <property type="component" value="Unassembled WGS sequence"/>
</dbReference>
<dbReference type="Gene3D" id="3.20.20.80">
    <property type="entry name" value="Glycosidases"/>
    <property type="match status" value="1"/>
</dbReference>
<accession>A0A1M6NSY2</accession>
<feature type="domain" description="Glycoside hydrolase family 20 catalytic" evidence="7">
    <location>
        <begin position="161"/>
        <end position="266"/>
    </location>
</feature>
<dbReference type="InterPro" id="IPR015883">
    <property type="entry name" value="Glyco_hydro_20_cat"/>
</dbReference>